<evidence type="ECO:0000313" key="1">
    <source>
        <dbReference type="EMBL" id="TFK31050.1"/>
    </source>
</evidence>
<protein>
    <submittedName>
        <fullName evidence="1">Uncharacterized protein</fullName>
    </submittedName>
</protein>
<dbReference type="EMBL" id="ML213988">
    <property type="protein sequence ID" value="TFK31050.1"/>
    <property type="molecule type" value="Genomic_DNA"/>
</dbReference>
<proteinExistence type="predicted"/>
<gene>
    <name evidence="1" type="ORF">BDQ12DRAFT_729963</name>
</gene>
<name>A0A5C3LE57_9AGAR</name>
<organism evidence="1 2">
    <name type="scientific">Crucibulum laeve</name>
    <dbReference type="NCBI Taxonomy" id="68775"/>
    <lineage>
        <taxon>Eukaryota</taxon>
        <taxon>Fungi</taxon>
        <taxon>Dikarya</taxon>
        <taxon>Basidiomycota</taxon>
        <taxon>Agaricomycotina</taxon>
        <taxon>Agaricomycetes</taxon>
        <taxon>Agaricomycetidae</taxon>
        <taxon>Agaricales</taxon>
        <taxon>Agaricineae</taxon>
        <taxon>Nidulariaceae</taxon>
        <taxon>Crucibulum</taxon>
    </lineage>
</organism>
<accession>A0A5C3LE57</accession>
<dbReference type="AlphaFoldDB" id="A0A5C3LE57"/>
<dbReference type="Proteomes" id="UP000308652">
    <property type="component" value="Unassembled WGS sequence"/>
</dbReference>
<evidence type="ECO:0000313" key="2">
    <source>
        <dbReference type="Proteomes" id="UP000308652"/>
    </source>
</evidence>
<sequence length="52" mass="5604">MPVITVLDDNIDHPPMTSRSPTIALMPTATSARALLLPPHQSAHPLYGLIQC</sequence>
<reference evidence="1 2" key="1">
    <citation type="journal article" date="2019" name="Nat. Ecol. Evol.">
        <title>Megaphylogeny resolves global patterns of mushroom evolution.</title>
        <authorList>
            <person name="Varga T."/>
            <person name="Krizsan K."/>
            <person name="Foldi C."/>
            <person name="Dima B."/>
            <person name="Sanchez-Garcia M."/>
            <person name="Sanchez-Ramirez S."/>
            <person name="Szollosi G.J."/>
            <person name="Szarkandi J.G."/>
            <person name="Papp V."/>
            <person name="Albert L."/>
            <person name="Andreopoulos W."/>
            <person name="Angelini C."/>
            <person name="Antonin V."/>
            <person name="Barry K.W."/>
            <person name="Bougher N.L."/>
            <person name="Buchanan P."/>
            <person name="Buyck B."/>
            <person name="Bense V."/>
            <person name="Catcheside P."/>
            <person name="Chovatia M."/>
            <person name="Cooper J."/>
            <person name="Damon W."/>
            <person name="Desjardin D."/>
            <person name="Finy P."/>
            <person name="Geml J."/>
            <person name="Haridas S."/>
            <person name="Hughes K."/>
            <person name="Justo A."/>
            <person name="Karasinski D."/>
            <person name="Kautmanova I."/>
            <person name="Kiss B."/>
            <person name="Kocsube S."/>
            <person name="Kotiranta H."/>
            <person name="LaButti K.M."/>
            <person name="Lechner B.E."/>
            <person name="Liimatainen K."/>
            <person name="Lipzen A."/>
            <person name="Lukacs Z."/>
            <person name="Mihaltcheva S."/>
            <person name="Morgado L.N."/>
            <person name="Niskanen T."/>
            <person name="Noordeloos M.E."/>
            <person name="Ohm R.A."/>
            <person name="Ortiz-Santana B."/>
            <person name="Ovrebo C."/>
            <person name="Racz N."/>
            <person name="Riley R."/>
            <person name="Savchenko A."/>
            <person name="Shiryaev A."/>
            <person name="Soop K."/>
            <person name="Spirin V."/>
            <person name="Szebenyi C."/>
            <person name="Tomsovsky M."/>
            <person name="Tulloss R.E."/>
            <person name="Uehling J."/>
            <person name="Grigoriev I.V."/>
            <person name="Vagvolgyi C."/>
            <person name="Papp T."/>
            <person name="Martin F.M."/>
            <person name="Miettinen O."/>
            <person name="Hibbett D.S."/>
            <person name="Nagy L.G."/>
        </authorList>
    </citation>
    <scope>NUCLEOTIDE SEQUENCE [LARGE SCALE GENOMIC DNA]</scope>
    <source>
        <strain evidence="1 2">CBS 166.37</strain>
    </source>
</reference>
<keyword evidence="2" id="KW-1185">Reference proteome</keyword>